<keyword evidence="3" id="KW-1185">Reference proteome</keyword>
<proteinExistence type="predicted"/>
<dbReference type="EMBL" id="CAJVRL010000044">
    <property type="protein sequence ID" value="CAG8951858.1"/>
    <property type="molecule type" value="Genomic_DNA"/>
</dbReference>
<organism evidence="2 3">
    <name type="scientific">Hymenoscyphus fraxineus</name>
    <dbReference type="NCBI Taxonomy" id="746836"/>
    <lineage>
        <taxon>Eukaryota</taxon>
        <taxon>Fungi</taxon>
        <taxon>Dikarya</taxon>
        <taxon>Ascomycota</taxon>
        <taxon>Pezizomycotina</taxon>
        <taxon>Leotiomycetes</taxon>
        <taxon>Helotiales</taxon>
        <taxon>Helotiaceae</taxon>
        <taxon>Hymenoscyphus</taxon>
    </lineage>
</organism>
<accession>A0A9N9KRV8</accession>
<name>A0A9N9KRV8_9HELO</name>
<dbReference type="OrthoDB" id="5006988at2759"/>
<feature type="chain" id="PRO_5040368752" evidence="1">
    <location>
        <begin position="19"/>
        <end position="178"/>
    </location>
</feature>
<dbReference type="Proteomes" id="UP000696280">
    <property type="component" value="Unassembled WGS sequence"/>
</dbReference>
<dbReference type="AlphaFoldDB" id="A0A9N9KRV8"/>
<feature type="signal peptide" evidence="1">
    <location>
        <begin position="1"/>
        <end position="18"/>
    </location>
</feature>
<keyword evidence="1" id="KW-0732">Signal</keyword>
<evidence type="ECO:0000313" key="3">
    <source>
        <dbReference type="Proteomes" id="UP000696280"/>
    </source>
</evidence>
<reference evidence="2" key="1">
    <citation type="submission" date="2021-07" db="EMBL/GenBank/DDBJ databases">
        <authorList>
            <person name="Durling M."/>
        </authorList>
    </citation>
    <scope>NUCLEOTIDE SEQUENCE</scope>
</reference>
<protein>
    <submittedName>
        <fullName evidence="2">Uncharacterized protein</fullName>
    </submittedName>
</protein>
<sequence>MHFLKFVTLFTSAAAATGFTVPEDQEDGVYAVVYDNNGEAVFNLLRGPATEKELAEIKSRSPAQSLNERDIDQYNCPGYSLDSGNTDAAVAALKGQCNPGAVGSGYDFYSISGSTVAYFCNFGSSATNCLANELGDQYARITDHCGRYNAGWWTRQDPGRWISIGYEGSGSRFCGRGA</sequence>
<evidence type="ECO:0000256" key="1">
    <source>
        <dbReference type="SAM" id="SignalP"/>
    </source>
</evidence>
<comment type="caution">
    <text evidence="2">The sequence shown here is derived from an EMBL/GenBank/DDBJ whole genome shotgun (WGS) entry which is preliminary data.</text>
</comment>
<evidence type="ECO:0000313" key="2">
    <source>
        <dbReference type="EMBL" id="CAG8951858.1"/>
    </source>
</evidence>
<gene>
    <name evidence="2" type="ORF">HYFRA_00005662</name>
</gene>